<gene>
    <name evidence="4" type="ORF">KT71_15134</name>
</gene>
<organism evidence="4 5">
    <name type="scientific">Congregibacter litoralis KT71</name>
    <dbReference type="NCBI Taxonomy" id="314285"/>
    <lineage>
        <taxon>Bacteria</taxon>
        <taxon>Pseudomonadati</taxon>
        <taxon>Pseudomonadota</taxon>
        <taxon>Gammaproteobacteria</taxon>
        <taxon>Cellvibrionales</taxon>
        <taxon>Halieaceae</taxon>
        <taxon>Congregibacter</taxon>
    </lineage>
</organism>
<proteinExistence type="inferred from homology"/>
<dbReference type="Proteomes" id="UP000019205">
    <property type="component" value="Chromosome"/>
</dbReference>
<comment type="caution">
    <text evidence="4">The sequence shown here is derived from an EMBL/GenBank/DDBJ whole genome shotgun (WGS) entry which is preliminary data.</text>
</comment>
<dbReference type="NCBIfam" id="TIGR01777">
    <property type="entry name" value="yfcH"/>
    <property type="match status" value="1"/>
</dbReference>
<dbReference type="OrthoDB" id="9801773at2"/>
<dbReference type="STRING" id="314285.KT71_15134"/>
<name>A4A8B5_9GAMM</name>
<evidence type="ECO:0000259" key="2">
    <source>
        <dbReference type="Pfam" id="PF01370"/>
    </source>
</evidence>
<feature type="domain" description="NAD-dependent epimerase/dehydratase" evidence="2">
    <location>
        <begin position="3"/>
        <end position="217"/>
    </location>
</feature>
<feature type="domain" description="DUF1731" evidence="3">
    <location>
        <begin position="244"/>
        <end position="291"/>
    </location>
</feature>
<dbReference type="InterPro" id="IPR036291">
    <property type="entry name" value="NAD(P)-bd_dom_sf"/>
</dbReference>
<dbReference type="InterPro" id="IPR001509">
    <property type="entry name" value="Epimerase_deHydtase"/>
</dbReference>
<dbReference type="PANTHER" id="PTHR11092:SF0">
    <property type="entry name" value="EPIMERASE FAMILY PROTEIN SDR39U1"/>
    <property type="match status" value="1"/>
</dbReference>
<evidence type="ECO:0008006" key="6">
    <source>
        <dbReference type="Google" id="ProtNLM"/>
    </source>
</evidence>
<evidence type="ECO:0000256" key="1">
    <source>
        <dbReference type="ARBA" id="ARBA00009353"/>
    </source>
</evidence>
<dbReference type="eggNOG" id="COG1090">
    <property type="taxonomic scope" value="Bacteria"/>
</dbReference>
<dbReference type="PANTHER" id="PTHR11092">
    <property type="entry name" value="SUGAR NUCLEOTIDE EPIMERASE RELATED"/>
    <property type="match status" value="1"/>
</dbReference>
<dbReference type="Gene3D" id="3.40.50.720">
    <property type="entry name" value="NAD(P)-binding Rossmann-like Domain"/>
    <property type="match status" value="1"/>
</dbReference>
<comment type="similarity">
    <text evidence="1">Belongs to the NAD(P)-dependent epimerase/dehydratase family. SDR39U1 subfamily.</text>
</comment>
<evidence type="ECO:0000259" key="3">
    <source>
        <dbReference type="Pfam" id="PF08338"/>
    </source>
</evidence>
<reference evidence="4 5" key="2">
    <citation type="journal article" date="2009" name="PLoS ONE">
        <title>The photosynthetic apparatus and its regulation in the aerobic gammaproteobacterium Congregibacter litoralis gen. nov., sp. nov.</title>
        <authorList>
            <person name="Spring S."/>
            <person name="Lunsdorf H."/>
            <person name="Fuchs B.M."/>
            <person name="Tindall B.J."/>
        </authorList>
    </citation>
    <scope>NUCLEOTIDE SEQUENCE [LARGE SCALE GENOMIC DNA]</scope>
    <source>
        <strain evidence="4">KT71</strain>
    </source>
</reference>
<dbReference type="Pfam" id="PF01370">
    <property type="entry name" value="Epimerase"/>
    <property type="match status" value="1"/>
</dbReference>
<dbReference type="AlphaFoldDB" id="A4A8B5"/>
<dbReference type="SUPFAM" id="SSF51735">
    <property type="entry name" value="NAD(P)-binding Rossmann-fold domains"/>
    <property type="match status" value="1"/>
</dbReference>
<dbReference type="InterPro" id="IPR010099">
    <property type="entry name" value="SDR39U1"/>
</dbReference>
<dbReference type="InterPro" id="IPR013549">
    <property type="entry name" value="DUF1731"/>
</dbReference>
<sequence length="293" mass="31396">MEILVTGGTGFIGEALVPVLCAKGHGVTVLTRQSDPAQISDARFIQELSQLETPIDVVINLAGASLAAKRWNAAYKDEMVNSRVLLTQRLGEYFRAVEKRPVIWLNASAIGFYGPRGDETLAESADTGTGFAAELCRDWEAAAKKAAGDARLCLMRLGVVLDKEGGAYPQMAQPFQMGVANWIGDGEQWLSWVHRDDVVAAICHAMDNADVAGAVNVTAPTPVTSRGFCAAMRKVHRTLVAIPMPGVVMRAMVGEMADELLITGQKVLPQALLSSGFNFTHADIDTALKAIET</sequence>
<evidence type="ECO:0000313" key="4">
    <source>
        <dbReference type="EMBL" id="EAQ97910.1"/>
    </source>
</evidence>
<evidence type="ECO:0000313" key="5">
    <source>
        <dbReference type="Proteomes" id="UP000019205"/>
    </source>
</evidence>
<dbReference type="HOGENOM" id="CLU_047373_1_0_6"/>
<dbReference type="Pfam" id="PF08338">
    <property type="entry name" value="DUF1731"/>
    <property type="match status" value="1"/>
</dbReference>
<dbReference type="EMBL" id="AAOA02000001">
    <property type="protein sequence ID" value="EAQ97910.1"/>
    <property type="molecule type" value="Genomic_DNA"/>
</dbReference>
<accession>A4A8B5</accession>
<dbReference type="RefSeq" id="WP_008295462.1">
    <property type="nucleotide sequence ID" value="NZ_CM002299.1"/>
</dbReference>
<protein>
    <recommendedName>
        <fullName evidence="6">TIGR01777 family protein</fullName>
    </recommendedName>
</protein>
<keyword evidence="5" id="KW-1185">Reference proteome</keyword>
<reference evidence="4 5" key="1">
    <citation type="journal article" date="2007" name="Proc. Natl. Acad. Sci. U.S.A.">
        <title>Characterization of a marine gammaproteobacterium capable of aerobic anoxygenic photosynthesis.</title>
        <authorList>
            <person name="Fuchs B.M."/>
            <person name="Spring S."/>
            <person name="Teeling H."/>
            <person name="Quast C."/>
            <person name="Wulf J."/>
            <person name="Schattenhofer M."/>
            <person name="Yan S."/>
            <person name="Ferriera S."/>
            <person name="Johnson J."/>
            <person name="Glockner F.O."/>
            <person name="Amann R."/>
        </authorList>
    </citation>
    <scope>NUCLEOTIDE SEQUENCE [LARGE SCALE GENOMIC DNA]</scope>
    <source>
        <strain evidence="4">KT71</strain>
    </source>
</reference>